<reference evidence="1 2" key="1">
    <citation type="submission" date="2022-03" db="EMBL/GenBank/DDBJ databases">
        <title>Taxonomic description of new species and reclassification of some bacterial strains.</title>
        <authorList>
            <person name="Ndongo S."/>
        </authorList>
    </citation>
    <scope>NUCLEOTIDE SEQUENCE [LARGE SCALE GENOMIC DNA]</scope>
    <source>
        <strain evidence="1 2">Marseille-P6666</strain>
    </source>
</reference>
<name>A0ABT0R5I0_9BACT</name>
<dbReference type="EMBL" id="JAMGSI010000001">
    <property type="protein sequence ID" value="MCL6655861.1"/>
    <property type="molecule type" value="Genomic_DNA"/>
</dbReference>
<dbReference type="RefSeq" id="WP_022397849.1">
    <property type="nucleotide sequence ID" value="NZ_CP072019.1"/>
</dbReference>
<evidence type="ECO:0000313" key="1">
    <source>
        <dbReference type="EMBL" id="MCL6655861.1"/>
    </source>
</evidence>
<organism evidence="1 2">
    <name type="scientific">Akkermansia massiliensis</name>
    <dbReference type="NCBI Taxonomy" id="2927224"/>
    <lineage>
        <taxon>Bacteria</taxon>
        <taxon>Pseudomonadati</taxon>
        <taxon>Verrucomicrobiota</taxon>
        <taxon>Verrucomicrobiia</taxon>
        <taxon>Verrucomicrobiales</taxon>
        <taxon>Akkermansiaceae</taxon>
        <taxon>Akkermansia</taxon>
    </lineage>
</organism>
<comment type="caution">
    <text evidence="1">The sequence shown here is derived from an EMBL/GenBank/DDBJ whole genome shotgun (WGS) entry which is preliminary data.</text>
</comment>
<accession>A0ABT0R5I0</accession>
<dbReference type="GeneID" id="84022381"/>
<dbReference type="Proteomes" id="UP001202031">
    <property type="component" value="Unassembled WGS sequence"/>
</dbReference>
<gene>
    <name evidence="1" type="ORF">M8N44_00830</name>
</gene>
<protein>
    <submittedName>
        <fullName evidence="1">Uncharacterized protein</fullName>
    </submittedName>
</protein>
<sequence>MKKLDIITQPCGAHALRMSLYLGPKRKRMRICIGLETHDYMEAQRRALLLLRYNKRLGIYDQDIPGEAEITYPAKTDDLPLFRGDNGE</sequence>
<keyword evidence="2" id="KW-1185">Reference proteome</keyword>
<proteinExistence type="predicted"/>
<evidence type="ECO:0000313" key="2">
    <source>
        <dbReference type="Proteomes" id="UP001202031"/>
    </source>
</evidence>